<dbReference type="Proteomes" id="UP001487305">
    <property type="component" value="Unassembled WGS sequence"/>
</dbReference>
<accession>A0ABV1JB14</accession>
<name>A0ABV1JB14_9ACTN</name>
<feature type="region of interest" description="Disordered" evidence="1">
    <location>
        <begin position="124"/>
        <end position="184"/>
    </location>
</feature>
<protein>
    <submittedName>
        <fullName evidence="2">Uncharacterized protein</fullName>
    </submittedName>
</protein>
<dbReference type="EMBL" id="JBBNOP010000002">
    <property type="protein sequence ID" value="MEQ3361953.1"/>
    <property type="molecule type" value="Genomic_DNA"/>
</dbReference>
<feature type="compositionally biased region" description="Basic and acidic residues" evidence="1">
    <location>
        <begin position="144"/>
        <end position="175"/>
    </location>
</feature>
<comment type="caution">
    <text evidence="2">The sequence shown here is derived from an EMBL/GenBank/DDBJ whole genome shotgun (WGS) entry which is preliminary data.</text>
</comment>
<sequence length="344" mass="37865">MEEEFAVLQEGADAAGVEQVREEDFTPEEIAAFEESDLRHALALLFEAVRICSADGRLSAPDEWEEAGVVPPHLSAEDFEMYVYDYLEGRSASLKDESSAEEPATTYRTATRAVGVPQPIAAASCERAAGEDGEDAPESEDGEASVRFDEAGAESRGEGLDSDLGDRGECEHGESDCSGDSGDELGFDVPEGFELVELEGELTLVPIEGADETDEIACDDMAVLVGKRSYYLYSRDVMTDRYAHWAFLAREDDRIVTFVECVRDESRTYPRPMSIDGLKNEPFSMTDEEIVETWEAIKESGAYPDIETTAASNGDVFFYSTEYLNPAYAASLAEWHAVERGMYL</sequence>
<evidence type="ECO:0000313" key="2">
    <source>
        <dbReference type="EMBL" id="MEQ3361953.1"/>
    </source>
</evidence>
<reference evidence="2 3" key="1">
    <citation type="submission" date="2024-04" db="EMBL/GenBank/DDBJ databases">
        <title>Human intestinal bacterial collection.</title>
        <authorList>
            <person name="Pauvert C."/>
            <person name="Hitch T.C.A."/>
            <person name="Clavel T."/>
        </authorList>
    </citation>
    <scope>NUCLEOTIDE SEQUENCE [LARGE SCALE GENOMIC DNA]</scope>
    <source>
        <strain evidence="2 3">CLA-KB-H42</strain>
    </source>
</reference>
<evidence type="ECO:0000313" key="3">
    <source>
        <dbReference type="Proteomes" id="UP001487305"/>
    </source>
</evidence>
<gene>
    <name evidence="2" type="ORF">AAA083_03055</name>
</gene>
<feature type="compositionally biased region" description="Acidic residues" evidence="1">
    <location>
        <begin position="131"/>
        <end position="143"/>
    </location>
</feature>
<organism evidence="2 3">
    <name type="scientific">Raoultibacter massiliensis</name>
    <dbReference type="NCBI Taxonomy" id="1852371"/>
    <lineage>
        <taxon>Bacteria</taxon>
        <taxon>Bacillati</taxon>
        <taxon>Actinomycetota</taxon>
        <taxon>Coriobacteriia</taxon>
        <taxon>Eggerthellales</taxon>
        <taxon>Eggerthellaceae</taxon>
        <taxon>Raoultibacter</taxon>
    </lineage>
</organism>
<dbReference type="RefSeq" id="WP_349227119.1">
    <property type="nucleotide sequence ID" value="NZ_JBBNOP010000002.1"/>
</dbReference>
<keyword evidence="3" id="KW-1185">Reference proteome</keyword>
<proteinExistence type="predicted"/>
<evidence type="ECO:0000256" key="1">
    <source>
        <dbReference type="SAM" id="MobiDB-lite"/>
    </source>
</evidence>